<dbReference type="Gene3D" id="3.30.590.10">
    <property type="entry name" value="Glutamine synthetase/guanido kinase, catalytic domain"/>
    <property type="match status" value="1"/>
</dbReference>
<gene>
    <name evidence="1" type="ORF">EHO60_06405</name>
</gene>
<accession>A0A4R9GIK4</accession>
<keyword evidence="1" id="KW-0808">Transferase</keyword>
<dbReference type="GO" id="GO:0016740">
    <property type="term" value="F:transferase activity"/>
    <property type="evidence" value="ECO:0007669"/>
    <property type="project" value="UniProtKB-KW"/>
</dbReference>
<reference evidence="1" key="1">
    <citation type="journal article" date="2019" name="PLoS Negl. Trop. Dis.">
        <title>Revisiting the worldwide diversity of Leptospira species in the environment.</title>
        <authorList>
            <person name="Vincent A.T."/>
            <person name="Schiettekatte O."/>
            <person name="Bourhy P."/>
            <person name="Veyrier F.J."/>
            <person name="Picardeau M."/>
        </authorList>
    </citation>
    <scope>NUCLEOTIDE SEQUENCE [LARGE SCALE GENOMIC DNA]</scope>
    <source>
        <strain evidence="1">SSW15</strain>
    </source>
</reference>
<dbReference type="InterPro" id="IPR014746">
    <property type="entry name" value="Gln_synth/guanido_kin_cat_dom"/>
</dbReference>
<keyword evidence="2" id="KW-1185">Reference proteome</keyword>
<organism evidence="1 2">
    <name type="scientific">Leptospira fletcheri</name>
    <dbReference type="NCBI Taxonomy" id="2484981"/>
    <lineage>
        <taxon>Bacteria</taxon>
        <taxon>Pseudomonadati</taxon>
        <taxon>Spirochaetota</taxon>
        <taxon>Spirochaetia</taxon>
        <taxon>Leptospirales</taxon>
        <taxon>Leptospiraceae</taxon>
        <taxon>Leptospira</taxon>
    </lineage>
</organism>
<dbReference type="Proteomes" id="UP000298458">
    <property type="component" value="Unassembled WGS sequence"/>
</dbReference>
<dbReference type="SUPFAM" id="SSF55931">
    <property type="entry name" value="Glutamine synthetase/guanido kinase"/>
    <property type="match status" value="1"/>
</dbReference>
<dbReference type="OrthoDB" id="9791353at2"/>
<evidence type="ECO:0000313" key="1">
    <source>
        <dbReference type="EMBL" id="TGK12570.1"/>
    </source>
</evidence>
<sequence>MPRTPERIWEPPTDFPMHTEWKEFQSLVQVDRWKKIDSYSLPFSYRYRVARNPKGSIYPVRTTKLPERFFLDWFSGKIDLSEDAVPSLSETEEKKRRFPSEKETRFSWKGGTLFTGDEDHFRWEYVTDSLVNLSETLDSSFIEKFWDKERFDYKKGIGFLTSCPTNSGEGDKFSVAIPDSYTESGILEGFRLPTDWGFYREEGQGRLIFFRKNFGRNGKNSFFNLVSYLALLVILGKEVGKASSTRFPF</sequence>
<evidence type="ECO:0000313" key="2">
    <source>
        <dbReference type="Proteomes" id="UP000298458"/>
    </source>
</evidence>
<proteinExistence type="predicted"/>
<comment type="caution">
    <text evidence="1">The sequence shown here is derived from an EMBL/GenBank/DDBJ whole genome shotgun (WGS) entry which is preliminary data.</text>
</comment>
<dbReference type="EMBL" id="RQET01000004">
    <property type="protein sequence ID" value="TGK12570.1"/>
    <property type="molecule type" value="Genomic_DNA"/>
</dbReference>
<dbReference type="AlphaFoldDB" id="A0A4R9GIK4"/>
<protein>
    <submittedName>
        <fullName evidence="1">ATP--guanido phosphotransferase</fullName>
    </submittedName>
</protein>
<name>A0A4R9GIK4_9LEPT</name>